<dbReference type="Pfam" id="PF13671">
    <property type="entry name" value="AAA_33"/>
    <property type="match status" value="1"/>
</dbReference>
<evidence type="ECO:0008006" key="3">
    <source>
        <dbReference type="Google" id="ProtNLM"/>
    </source>
</evidence>
<name>A0A1M7JHE4_9RHOB</name>
<proteinExistence type="predicted"/>
<dbReference type="EMBL" id="FRCK01000012">
    <property type="protein sequence ID" value="SHM52452.1"/>
    <property type="molecule type" value="Genomic_DNA"/>
</dbReference>
<dbReference type="InterPro" id="IPR011009">
    <property type="entry name" value="Kinase-like_dom_sf"/>
</dbReference>
<protein>
    <recommendedName>
        <fullName evidence="3">Aminoglycoside phosphotransferase domain-containing protein</fullName>
    </recommendedName>
</protein>
<dbReference type="InterPro" id="IPR052732">
    <property type="entry name" value="Cell-binding_unc_protein"/>
</dbReference>
<dbReference type="SUPFAM" id="SSF56112">
    <property type="entry name" value="Protein kinase-like (PK-like)"/>
    <property type="match status" value="1"/>
</dbReference>
<dbReference type="RefSeq" id="WP_073068300.1">
    <property type="nucleotide sequence ID" value="NZ_FRCK01000012.1"/>
</dbReference>
<dbReference type="PANTHER" id="PTHR43883:SF1">
    <property type="entry name" value="GLUCONOKINASE"/>
    <property type="match status" value="1"/>
</dbReference>
<evidence type="ECO:0000313" key="2">
    <source>
        <dbReference type="Proteomes" id="UP000184444"/>
    </source>
</evidence>
<dbReference type="Gene3D" id="3.40.50.300">
    <property type="entry name" value="P-loop containing nucleotide triphosphate hydrolases"/>
    <property type="match status" value="1"/>
</dbReference>
<dbReference type="STRING" id="53463.SAMN05444389_11211"/>
<keyword evidence="2" id="KW-1185">Reference proteome</keyword>
<evidence type="ECO:0000313" key="1">
    <source>
        <dbReference type="EMBL" id="SHM52452.1"/>
    </source>
</evidence>
<dbReference type="AlphaFoldDB" id="A0A1M7JHE4"/>
<reference evidence="2" key="1">
    <citation type="submission" date="2016-11" db="EMBL/GenBank/DDBJ databases">
        <authorList>
            <person name="Varghese N."/>
            <person name="Submissions S."/>
        </authorList>
    </citation>
    <scope>NUCLEOTIDE SEQUENCE [LARGE SCALE GENOMIC DNA]</scope>
    <source>
        <strain evidence="2">DSM 6637</strain>
    </source>
</reference>
<dbReference type="Proteomes" id="UP000184444">
    <property type="component" value="Unassembled WGS sequence"/>
</dbReference>
<dbReference type="SUPFAM" id="SSF52540">
    <property type="entry name" value="P-loop containing nucleoside triphosphate hydrolases"/>
    <property type="match status" value="1"/>
</dbReference>
<accession>A0A1M7JHE4</accession>
<dbReference type="PANTHER" id="PTHR43883">
    <property type="entry name" value="SLR0207 PROTEIN"/>
    <property type="match status" value="1"/>
</dbReference>
<dbReference type="InterPro" id="IPR027417">
    <property type="entry name" value="P-loop_NTPase"/>
</dbReference>
<sequence>MDDQADVIAFLSDPATHGGAPVEVIETHISRIFLAGDRAWKMKRAVRLPYADFSTPALRLAACEAELTLNRRTAPALYLRVRRLTRDADGIAFDGTGELVDAVAEMARFDQDCLFDRMAAAGQLTRALIEALARNIADFHAAAQVLHIGGTDNMAWVLGINEAGFAGSRVFSAAEQERLNAAFRAALDRHAPALDRRADAGMVRRCHGDLHLRNICLIDGRPLLFDCIEFNEQLAGIDVAYDLAFLLMDLWHRGLEGLANLAANRWCDATGDEDGFALLPFFMAVRAAVRAHVIATQAETAGTGRGRLAADARQYFDLAQALLAPSPARLVALGGLSGSGKTTVAEALAPHLSPPPGARLLESDRLRKAMHGVAAETRLPAAAYAPEVSAQVYAQMAGRSTAMLAQGAPVVANAVHDRDPDRAAFEQAARAAGAAFLGVWLDADPALLRQRVAARRGGASDATLSVLESQLQRTAQVTGWHRIDAGQPTARIVQQILALPPDKGR</sequence>
<organism evidence="1 2">
    <name type="scientific">Paracoccus solventivorans</name>
    <dbReference type="NCBI Taxonomy" id="53463"/>
    <lineage>
        <taxon>Bacteria</taxon>
        <taxon>Pseudomonadati</taxon>
        <taxon>Pseudomonadota</taxon>
        <taxon>Alphaproteobacteria</taxon>
        <taxon>Rhodobacterales</taxon>
        <taxon>Paracoccaceae</taxon>
        <taxon>Paracoccus</taxon>
    </lineage>
</organism>
<gene>
    <name evidence="1" type="ORF">SAMN05444389_11211</name>
</gene>
<dbReference type="OrthoDB" id="9810277at2"/>